<evidence type="ECO:0000313" key="2">
    <source>
        <dbReference type="EMBL" id="TXF97061.1"/>
    </source>
</evidence>
<feature type="compositionally biased region" description="Low complexity" evidence="1">
    <location>
        <begin position="70"/>
        <end position="79"/>
    </location>
</feature>
<dbReference type="AlphaFoldDB" id="A0A5C7FN89"/>
<dbReference type="Pfam" id="PF10116">
    <property type="entry name" value="Host_attach"/>
    <property type="match status" value="1"/>
</dbReference>
<reference evidence="2 3" key="1">
    <citation type="submission" date="2019-08" db="EMBL/GenBank/DDBJ databases">
        <title>Massilia golmudensis sp. nov., isolated from sand in the Qinghai-Tibetan Plateau.</title>
        <authorList>
            <person name="Zhang B."/>
        </authorList>
    </citation>
    <scope>NUCLEOTIDE SEQUENCE [LARGE SCALE GENOMIC DNA]</scope>
    <source>
        <strain evidence="2 3">GEM5</strain>
    </source>
</reference>
<feature type="region of interest" description="Disordered" evidence="1">
    <location>
        <begin position="50"/>
        <end position="94"/>
    </location>
</feature>
<proteinExistence type="predicted"/>
<keyword evidence="3" id="KW-1185">Reference proteome</keyword>
<feature type="region of interest" description="Disordered" evidence="1">
    <location>
        <begin position="147"/>
        <end position="168"/>
    </location>
</feature>
<sequence length="168" mass="18182">MPTTWTIAANAGRARIFSDADKASSLQEVDDLVNPAAQQRVLDIVTDKMSPRSAQNSGHNIGGGQGGGFQHAAPAGAQGNDYQPAVTPAEHESQRFAKDISNYLQQAHQAGRFQQLVLAASPEFLGVLREKIDPQIKALIKREVNKDYTHSNGQELRAQLDAHQDKSA</sequence>
<protein>
    <submittedName>
        <fullName evidence="2">Host attachment protein</fullName>
    </submittedName>
</protein>
<evidence type="ECO:0000313" key="3">
    <source>
        <dbReference type="Proteomes" id="UP000321413"/>
    </source>
</evidence>
<name>A0A5C7FN89_9BURK</name>
<comment type="caution">
    <text evidence="2">The sequence shown here is derived from an EMBL/GenBank/DDBJ whole genome shotgun (WGS) entry which is preliminary data.</text>
</comment>
<dbReference type="InterPro" id="IPR019291">
    <property type="entry name" value="Host_attachment_protein"/>
</dbReference>
<dbReference type="EMBL" id="VPFD01000030">
    <property type="protein sequence ID" value="TXF97061.1"/>
    <property type="molecule type" value="Genomic_DNA"/>
</dbReference>
<feature type="compositionally biased region" description="Basic and acidic residues" evidence="1">
    <location>
        <begin position="158"/>
        <end position="168"/>
    </location>
</feature>
<evidence type="ECO:0000256" key="1">
    <source>
        <dbReference type="SAM" id="MobiDB-lite"/>
    </source>
</evidence>
<dbReference type="Proteomes" id="UP000321413">
    <property type="component" value="Unassembled WGS sequence"/>
</dbReference>
<gene>
    <name evidence="2" type="ORF">FVD38_22325</name>
</gene>
<feature type="compositionally biased region" description="Gly residues" evidence="1">
    <location>
        <begin position="60"/>
        <end position="69"/>
    </location>
</feature>
<accession>A0A5C7FN89</accession>
<organism evidence="2 3">
    <name type="scientific">Massilia arenae</name>
    <dbReference type="NCBI Taxonomy" id="2603288"/>
    <lineage>
        <taxon>Bacteria</taxon>
        <taxon>Pseudomonadati</taxon>
        <taxon>Pseudomonadota</taxon>
        <taxon>Betaproteobacteria</taxon>
        <taxon>Burkholderiales</taxon>
        <taxon>Oxalobacteraceae</taxon>
        <taxon>Telluria group</taxon>
        <taxon>Massilia</taxon>
    </lineage>
</organism>